<keyword evidence="4" id="KW-1185">Reference proteome</keyword>
<evidence type="ECO:0000256" key="2">
    <source>
        <dbReference type="SAM" id="MobiDB-lite"/>
    </source>
</evidence>
<feature type="compositionally biased region" description="Low complexity" evidence="2">
    <location>
        <begin position="26"/>
        <end position="35"/>
    </location>
</feature>
<evidence type="ECO:0000256" key="1">
    <source>
        <dbReference type="SAM" id="Coils"/>
    </source>
</evidence>
<keyword evidence="1" id="KW-0175">Coiled coil</keyword>
<protein>
    <recommendedName>
        <fullName evidence="5">Myb/SANT-like domain-containing protein</fullName>
    </recommendedName>
</protein>
<feature type="coiled-coil region" evidence="1">
    <location>
        <begin position="243"/>
        <end position="274"/>
    </location>
</feature>
<feature type="compositionally biased region" description="Basic and acidic residues" evidence="2">
    <location>
        <begin position="58"/>
        <end position="77"/>
    </location>
</feature>
<dbReference type="Proteomes" id="UP000726737">
    <property type="component" value="Unassembled WGS sequence"/>
</dbReference>
<dbReference type="AlphaFoldDB" id="A0A9P6PRC5"/>
<sequence length="274" mass="30492">MRPTAAAIVQWSAVPSAQPNFGTQLPSPTSDTPSSLFWNSGFTSPALSSASSPALSSAERETPTPEPSKPSRPDSRGKGRGHAFTRDQETYIAELLADLETWALLDGLGEKNNHYKPKAELREAIAKKVNSKFSTNNGPVYIDGLQIKNRIENMKRTWKKANKLLNSTGNGDRSTTTLRDKVLDVYPGEDNNGDTDEEDSTAMRHVHYADVRPQELESRAPKSKRRRDTGADIFDILEELSSNASEERDLKRKKLELEKQKIELDKQNAEAILQ</sequence>
<name>A0A9P6PRC5_9FUNG</name>
<feature type="compositionally biased region" description="Polar residues" evidence="2">
    <location>
        <begin position="15"/>
        <end position="25"/>
    </location>
</feature>
<organism evidence="3 4">
    <name type="scientific">Mortierella polycephala</name>
    <dbReference type="NCBI Taxonomy" id="41804"/>
    <lineage>
        <taxon>Eukaryota</taxon>
        <taxon>Fungi</taxon>
        <taxon>Fungi incertae sedis</taxon>
        <taxon>Mucoromycota</taxon>
        <taxon>Mortierellomycotina</taxon>
        <taxon>Mortierellomycetes</taxon>
        <taxon>Mortierellales</taxon>
        <taxon>Mortierellaceae</taxon>
        <taxon>Mortierella</taxon>
    </lineage>
</organism>
<gene>
    <name evidence="3" type="ORF">BG011_007865</name>
</gene>
<evidence type="ECO:0008006" key="5">
    <source>
        <dbReference type="Google" id="ProtNLM"/>
    </source>
</evidence>
<dbReference type="OrthoDB" id="2445767at2759"/>
<evidence type="ECO:0000313" key="4">
    <source>
        <dbReference type="Proteomes" id="UP000726737"/>
    </source>
</evidence>
<comment type="caution">
    <text evidence="3">The sequence shown here is derived from an EMBL/GenBank/DDBJ whole genome shotgun (WGS) entry which is preliminary data.</text>
</comment>
<evidence type="ECO:0000313" key="3">
    <source>
        <dbReference type="EMBL" id="KAG0251073.1"/>
    </source>
</evidence>
<reference evidence="3" key="1">
    <citation type="journal article" date="2020" name="Fungal Divers.">
        <title>Resolving the Mortierellaceae phylogeny through synthesis of multi-gene phylogenetics and phylogenomics.</title>
        <authorList>
            <person name="Vandepol N."/>
            <person name="Liber J."/>
            <person name="Desiro A."/>
            <person name="Na H."/>
            <person name="Kennedy M."/>
            <person name="Barry K."/>
            <person name="Grigoriev I.V."/>
            <person name="Miller A.N."/>
            <person name="O'Donnell K."/>
            <person name="Stajich J.E."/>
            <person name="Bonito G."/>
        </authorList>
    </citation>
    <scope>NUCLEOTIDE SEQUENCE</scope>
    <source>
        <strain evidence="3">KOD948</strain>
    </source>
</reference>
<proteinExistence type="predicted"/>
<feature type="region of interest" description="Disordered" evidence="2">
    <location>
        <begin position="15"/>
        <end position="83"/>
    </location>
</feature>
<feature type="compositionally biased region" description="Low complexity" evidence="2">
    <location>
        <begin position="44"/>
        <end position="57"/>
    </location>
</feature>
<dbReference type="EMBL" id="JAAAJA010000622">
    <property type="protein sequence ID" value="KAG0251073.1"/>
    <property type="molecule type" value="Genomic_DNA"/>
</dbReference>
<accession>A0A9P6PRC5</accession>